<evidence type="ECO:0000259" key="2">
    <source>
        <dbReference type="Pfam" id="PF07670"/>
    </source>
</evidence>
<dbReference type="OrthoDB" id="9797308at2"/>
<reference evidence="3 4" key="1">
    <citation type="journal article" date="2011" name="Stand. Genomic Sci.">
        <title>Complete genome sequence of the thermophilic sulfur-reducer Hippea maritima type strain (MH(2)).</title>
        <authorList>
            <person name="Huntemann M."/>
            <person name="Lu M."/>
            <person name="Nolan M."/>
            <person name="Lapidus A."/>
            <person name="Lucas S."/>
            <person name="Hammon N."/>
            <person name="Deshpande S."/>
            <person name="Cheng J.F."/>
            <person name="Tapia R."/>
            <person name="Han C."/>
            <person name="Goodwin L."/>
            <person name="Pitluck S."/>
            <person name="Liolios K."/>
            <person name="Pagani I."/>
            <person name="Ivanova N."/>
            <person name="Ovchinikova G."/>
            <person name="Pati A."/>
            <person name="Chen A."/>
            <person name="Palaniappan K."/>
            <person name="Land M."/>
            <person name="Hauser L."/>
            <person name="Jeffries C.D."/>
            <person name="Detter J.C."/>
            <person name="Brambilla E.M."/>
            <person name="Rohde M."/>
            <person name="Spring S."/>
            <person name="Goker M."/>
            <person name="Woyke T."/>
            <person name="Bristow J."/>
            <person name="Eisen J.A."/>
            <person name="Markowitz V."/>
            <person name="Hugenholtz P."/>
            <person name="Kyrpides N.C."/>
            <person name="Klenk H.P."/>
            <person name="Mavromatis K."/>
        </authorList>
    </citation>
    <scope>NUCLEOTIDE SEQUENCE [LARGE SCALE GENOMIC DNA]</scope>
    <source>
        <strain evidence="4">ATCC 700847 / DSM 10411 / MH2</strain>
    </source>
</reference>
<sequence length="148" mass="16417">MVDVISHAVIGSIKLSVKLILIIVPLMVAYEFLENSKIFNKILDALYILLKPLGFSKQASISMLTGIFLGITYGSGILLSQSDKGKLTKIDILLSAVYLSMCHAVIEDTLVFVVIGGNGFYILITRLIIATTMTYLFYLYFKDRLNKA</sequence>
<dbReference type="KEGG" id="hmr:Hipma_0306"/>
<feature type="transmembrane region" description="Helical" evidence="1">
    <location>
        <begin position="59"/>
        <end position="80"/>
    </location>
</feature>
<evidence type="ECO:0000313" key="3">
    <source>
        <dbReference type="EMBL" id="AEA33283.1"/>
    </source>
</evidence>
<name>F2LY18_HIPMA</name>
<keyword evidence="4" id="KW-1185">Reference proteome</keyword>
<dbReference type="eggNOG" id="COG3366">
    <property type="taxonomic scope" value="Bacteria"/>
</dbReference>
<dbReference type="STRING" id="760142.Hipma_0306"/>
<dbReference type="EMBL" id="CP002606">
    <property type="protein sequence ID" value="AEA33283.1"/>
    <property type="molecule type" value="Genomic_DNA"/>
</dbReference>
<dbReference type="Pfam" id="PF07670">
    <property type="entry name" value="Gate"/>
    <property type="match status" value="1"/>
</dbReference>
<feature type="transmembrane region" description="Helical" evidence="1">
    <location>
        <begin position="15"/>
        <end position="33"/>
    </location>
</feature>
<dbReference type="HOGENOM" id="CLU_1682808_0_0_7"/>
<dbReference type="Proteomes" id="UP000008139">
    <property type="component" value="Chromosome"/>
</dbReference>
<keyword evidence="1" id="KW-0812">Transmembrane</keyword>
<dbReference type="AlphaFoldDB" id="F2LY18"/>
<feature type="transmembrane region" description="Helical" evidence="1">
    <location>
        <begin position="92"/>
        <end position="115"/>
    </location>
</feature>
<evidence type="ECO:0000313" key="4">
    <source>
        <dbReference type="Proteomes" id="UP000008139"/>
    </source>
</evidence>
<organism evidence="3 4">
    <name type="scientific">Hippea maritima (strain ATCC 700847 / DSM 10411 / MH2)</name>
    <dbReference type="NCBI Taxonomy" id="760142"/>
    <lineage>
        <taxon>Bacteria</taxon>
        <taxon>Pseudomonadati</taxon>
        <taxon>Campylobacterota</taxon>
        <taxon>Desulfurellia</taxon>
        <taxon>Desulfurellales</taxon>
        <taxon>Hippeaceae</taxon>
        <taxon>Hippea</taxon>
    </lineage>
</organism>
<protein>
    <submittedName>
        <fullName evidence="3">Nucleoside recognition domain protein</fullName>
    </submittedName>
</protein>
<keyword evidence="1" id="KW-0472">Membrane</keyword>
<dbReference type="InterPro" id="IPR011642">
    <property type="entry name" value="Gate_dom"/>
</dbReference>
<reference evidence="4" key="2">
    <citation type="submission" date="2011-03" db="EMBL/GenBank/DDBJ databases">
        <title>The complete genome of Hippea maritima DSM 10411.</title>
        <authorList>
            <consortium name="US DOE Joint Genome Institute (JGI-PGF)"/>
            <person name="Lucas S."/>
            <person name="Copeland A."/>
            <person name="Lapidus A."/>
            <person name="Bruce D."/>
            <person name="Goodwin L."/>
            <person name="Pitluck S."/>
            <person name="Peters L."/>
            <person name="Kyrpides N."/>
            <person name="Mavromatis K."/>
            <person name="Pagani I."/>
            <person name="Ivanova N."/>
            <person name="Mikhailova N."/>
            <person name="Lu M."/>
            <person name="Detter J.C."/>
            <person name="Tapia R."/>
            <person name="Han C."/>
            <person name="Land M."/>
            <person name="Hauser L."/>
            <person name="Markowitz V."/>
            <person name="Cheng J.-F."/>
            <person name="Hugenholtz P."/>
            <person name="Woyke T."/>
            <person name="Wu D."/>
            <person name="Spring S."/>
            <person name="Schroeder M."/>
            <person name="Brambilla E."/>
            <person name="Klenk H.-P."/>
            <person name="Eisen J.A."/>
        </authorList>
    </citation>
    <scope>NUCLEOTIDE SEQUENCE [LARGE SCALE GENOMIC DNA]</scope>
    <source>
        <strain evidence="4">ATCC 700847 / DSM 10411 / MH2</strain>
    </source>
</reference>
<feature type="domain" description="Nucleoside transporter/FeoB GTPase Gate" evidence="2">
    <location>
        <begin position="17"/>
        <end position="106"/>
    </location>
</feature>
<gene>
    <name evidence="3" type="ordered locus">Hipma_0306</name>
</gene>
<keyword evidence="1" id="KW-1133">Transmembrane helix</keyword>
<proteinExistence type="predicted"/>
<accession>F2LY18</accession>
<dbReference type="RefSeq" id="WP_013681327.1">
    <property type="nucleotide sequence ID" value="NC_015318.1"/>
</dbReference>
<dbReference type="InParanoid" id="F2LY18"/>
<evidence type="ECO:0000256" key="1">
    <source>
        <dbReference type="SAM" id="Phobius"/>
    </source>
</evidence>
<feature type="transmembrane region" description="Helical" evidence="1">
    <location>
        <begin position="121"/>
        <end position="141"/>
    </location>
</feature>